<dbReference type="Gene3D" id="2.60.120.560">
    <property type="entry name" value="Exo-inulinase, domain 1"/>
    <property type="match status" value="1"/>
</dbReference>
<dbReference type="EMBL" id="QFNY01000362">
    <property type="protein sequence ID" value="PZO97805.1"/>
    <property type="molecule type" value="Genomic_DNA"/>
</dbReference>
<accession>A0A2W5CRY4</accession>
<dbReference type="InterPro" id="IPR023296">
    <property type="entry name" value="Glyco_hydro_beta-prop_sf"/>
</dbReference>
<evidence type="ECO:0000313" key="7">
    <source>
        <dbReference type="EMBL" id="PZO97805.1"/>
    </source>
</evidence>
<dbReference type="SUPFAM" id="SSF75005">
    <property type="entry name" value="Arabinanase/levansucrase/invertase"/>
    <property type="match status" value="1"/>
</dbReference>
<dbReference type="InterPro" id="IPR051214">
    <property type="entry name" value="GH32_Enzymes"/>
</dbReference>
<dbReference type="GO" id="GO:0005975">
    <property type="term" value="P:carbohydrate metabolic process"/>
    <property type="evidence" value="ECO:0007669"/>
    <property type="project" value="InterPro"/>
</dbReference>
<sequence length="536" mass="56838">MANPSAEHTSAPVNPQHAGTDAELPHQAPELHITAERGVLEAPAGVVFADGAIHVFHQFRTKRSNGSRWAHVTASHIPYDWDINDDVLKPEGEELDVLAGSALTLPAADGTPETVELIFVTSEPRDAGATREELLGSQVANGRRGARTFRIQRAQIDNLATLNEVSDDPKAVAAGVRRLGPIDVDDSAHPVADLVTPSVVPLGEDSWGMLALNLVNDEDAEIVWLLSEDRQRWRMAGAVEIDGDVSLPASRPFAPRLVKMTDQGDGQDYHVLILTYRDDGTWKAEGGEVTGYLVGRIETPAAGKVTFRPQGEFRVLDHGHDLTRPRIIPGDTPALIGLVGAHPDASTGADWANCLSTPRALTLLDGSLYQDIVGAPQAVHAFSDFGLTWTGQLNPGEGQVELSVRNMDGGEIALITSTTDTVSVTRDGETRTAPLADPEADVLTVFIDGPLCEVYADGGAATLTSSISAAVPVQDVEVTATGGARTEVSMVTLGRQLQRLHAGLNSAAAQEQIIADSAQADRDIAAGAIDDLLDLD</sequence>
<proteinExistence type="inferred from homology"/>
<dbReference type="SUPFAM" id="SSF49899">
    <property type="entry name" value="Concanavalin A-like lectins/glucanases"/>
    <property type="match status" value="1"/>
</dbReference>
<dbReference type="PANTHER" id="PTHR43101:SF1">
    <property type="entry name" value="BETA-FRUCTOSIDASE"/>
    <property type="match status" value="1"/>
</dbReference>
<name>A0A2W5CRY4_9CORY</name>
<evidence type="ECO:0000313" key="8">
    <source>
        <dbReference type="Proteomes" id="UP000249451"/>
    </source>
</evidence>
<dbReference type="EC" id="3.2.1.26" evidence="2"/>
<protein>
    <recommendedName>
        <fullName evidence="2">beta-fructofuranosidase</fullName>
        <ecNumber evidence="2">3.2.1.26</ecNumber>
    </recommendedName>
</protein>
<evidence type="ECO:0000256" key="3">
    <source>
        <dbReference type="ARBA" id="ARBA00022801"/>
    </source>
</evidence>
<comment type="caution">
    <text evidence="7">The sequence shown here is derived from an EMBL/GenBank/DDBJ whole genome shotgun (WGS) entry which is preliminary data.</text>
</comment>
<dbReference type="Gene3D" id="2.115.10.20">
    <property type="entry name" value="Glycosyl hydrolase domain, family 43"/>
    <property type="match status" value="1"/>
</dbReference>
<dbReference type="AlphaFoldDB" id="A0A2W5CRY4"/>
<dbReference type="InterPro" id="IPR013148">
    <property type="entry name" value="Glyco_hydro_32_N"/>
</dbReference>
<dbReference type="SMART" id="SM00640">
    <property type="entry name" value="Glyco_32"/>
    <property type="match status" value="1"/>
</dbReference>
<feature type="domain" description="Glycosyl hydrolase family 32 N-terminal" evidence="6">
    <location>
        <begin position="197"/>
        <end position="370"/>
    </location>
</feature>
<feature type="compositionally biased region" description="Polar residues" evidence="5">
    <location>
        <begin position="1"/>
        <end position="13"/>
    </location>
</feature>
<keyword evidence="3 7" id="KW-0378">Hydrolase</keyword>
<feature type="region of interest" description="Disordered" evidence="5">
    <location>
        <begin position="1"/>
        <end position="22"/>
    </location>
</feature>
<evidence type="ECO:0000256" key="1">
    <source>
        <dbReference type="ARBA" id="ARBA00009902"/>
    </source>
</evidence>
<dbReference type="PANTHER" id="PTHR43101">
    <property type="entry name" value="BETA-FRUCTOSIDASE"/>
    <property type="match status" value="1"/>
</dbReference>
<dbReference type="GO" id="GO:0004564">
    <property type="term" value="F:beta-fructofuranosidase activity"/>
    <property type="evidence" value="ECO:0007669"/>
    <property type="project" value="UniProtKB-EC"/>
</dbReference>
<gene>
    <name evidence="7" type="ORF">DI609_12280</name>
</gene>
<evidence type="ECO:0000256" key="4">
    <source>
        <dbReference type="ARBA" id="ARBA00023295"/>
    </source>
</evidence>
<reference evidence="7 8" key="1">
    <citation type="submission" date="2017-11" db="EMBL/GenBank/DDBJ databases">
        <title>Infants hospitalized years apart are colonized by the same room-sourced microbial strains.</title>
        <authorList>
            <person name="Brooks B."/>
            <person name="Olm M.R."/>
            <person name="Firek B.A."/>
            <person name="Baker R."/>
            <person name="Thomas B.C."/>
            <person name="Morowitz M.J."/>
            <person name="Banfield J.F."/>
        </authorList>
    </citation>
    <scope>NUCLEOTIDE SEQUENCE [LARGE SCALE GENOMIC DNA]</scope>
    <source>
        <strain evidence="7">S2_012_000_R3_87</strain>
    </source>
</reference>
<organism evidence="7 8">
    <name type="scientific">Corynebacterium urealyticum</name>
    <dbReference type="NCBI Taxonomy" id="43771"/>
    <lineage>
        <taxon>Bacteria</taxon>
        <taxon>Bacillati</taxon>
        <taxon>Actinomycetota</taxon>
        <taxon>Actinomycetes</taxon>
        <taxon>Mycobacteriales</taxon>
        <taxon>Corynebacteriaceae</taxon>
        <taxon>Corynebacterium</taxon>
    </lineage>
</organism>
<evidence type="ECO:0000256" key="2">
    <source>
        <dbReference type="ARBA" id="ARBA00012758"/>
    </source>
</evidence>
<keyword evidence="4" id="KW-0326">Glycosidase</keyword>
<dbReference type="InterPro" id="IPR001362">
    <property type="entry name" value="Glyco_hydro_32"/>
</dbReference>
<dbReference type="InterPro" id="IPR013320">
    <property type="entry name" value="ConA-like_dom_sf"/>
</dbReference>
<dbReference type="Proteomes" id="UP000249451">
    <property type="component" value="Unassembled WGS sequence"/>
</dbReference>
<comment type="similarity">
    <text evidence="1">Belongs to the glycosyl hydrolase 32 family.</text>
</comment>
<dbReference type="Pfam" id="PF00251">
    <property type="entry name" value="Glyco_hydro_32N"/>
    <property type="match status" value="1"/>
</dbReference>
<evidence type="ECO:0000256" key="5">
    <source>
        <dbReference type="SAM" id="MobiDB-lite"/>
    </source>
</evidence>
<evidence type="ECO:0000259" key="6">
    <source>
        <dbReference type="Pfam" id="PF00251"/>
    </source>
</evidence>